<gene>
    <name evidence="1" type="ORF">IAC58_00380</name>
</gene>
<dbReference type="InterPro" id="IPR022208">
    <property type="entry name" value="DUF3737"/>
</dbReference>
<reference evidence="1" key="2">
    <citation type="journal article" date="2021" name="PeerJ">
        <title>Extensive microbial diversity within the chicken gut microbiome revealed by metagenomics and culture.</title>
        <authorList>
            <person name="Gilroy R."/>
            <person name="Ravi A."/>
            <person name="Getino M."/>
            <person name="Pursley I."/>
            <person name="Horton D.L."/>
            <person name="Alikhan N.F."/>
            <person name="Baker D."/>
            <person name="Gharbi K."/>
            <person name="Hall N."/>
            <person name="Watson M."/>
            <person name="Adriaenssens E.M."/>
            <person name="Foster-Nyarko E."/>
            <person name="Jarju S."/>
            <person name="Secka A."/>
            <person name="Antonio M."/>
            <person name="Oren A."/>
            <person name="Chaudhuri R.R."/>
            <person name="La Ragione R."/>
            <person name="Hildebrand F."/>
            <person name="Pallen M.J."/>
        </authorList>
    </citation>
    <scope>NUCLEOTIDE SEQUENCE</scope>
    <source>
        <strain evidence="1">11159</strain>
    </source>
</reference>
<evidence type="ECO:0000313" key="2">
    <source>
        <dbReference type="Proteomes" id="UP000823613"/>
    </source>
</evidence>
<accession>A0A9D9GW65</accession>
<dbReference type="AlphaFoldDB" id="A0A9D9GW65"/>
<dbReference type="InterPro" id="IPR012334">
    <property type="entry name" value="Pectin_lyas_fold"/>
</dbReference>
<comment type="caution">
    <text evidence="1">The sequence shown here is derived from an EMBL/GenBank/DDBJ whole genome shotgun (WGS) entry which is preliminary data.</text>
</comment>
<evidence type="ECO:0000313" key="1">
    <source>
        <dbReference type="EMBL" id="MBO8427009.1"/>
    </source>
</evidence>
<sequence>MEKIVNQSFDEERALYGKKDLYLENVKIDGPKDGESAIKECENVLVKNSYFNLRYPFWHNTNLKIYDSILTPNCRAAIWYSNNIYIENSKLHGIKVIRESHNIELNIVDVDSPETGWFSSDIKVKDSKINSEYIFLKSKNLSIDNLDFKGKYSFQYIENSTLSNSKFDTKDAFWHAKNVVIKDSLIVGEYLAWYSENLTLVNCAIKGTQPFCYCKNLKLIDCKMIDTDLAFEKSDVEANIISDMISIKNPYSGYINVLGCNSIILDDPQAKAIINIKNK</sequence>
<organism evidence="1 2">
    <name type="scientific">Candidatus Onthovivens merdipullorum</name>
    <dbReference type="NCBI Taxonomy" id="2840889"/>
    <lineage>
        <taxon>Bacteria</taxon>
        <taxon>Bacillati</taxon>
        <taxon>Bacillota</taxon>
        <taxon>Bacilli</taxon>
        <taxon>Bacillales</taxon>
        <taxon>Candidatus Onthovivens</taxon>
    </lineage>
</organism>
<dbReference type="SUPFAM" id="SSF51126">
    <property type="entry name" value="Pectin lyase-like"/>
    <property type="match status" value="2"/>
</dbReference>
<dbReference type="Proteomes" id="UP000823613">
    <property type="component" value="Unassembled WGS sequence"/>
</dbReference>
<dbReference type="Gene3D" id="2.160.20.10">
    <property type="entry name" value="Single-stranded right-handed beta-helix, Pectin lyase-like"/>
    <property type="match status" value="1"/>
</dbReference>
<dbReference type="Pfam" id="PF12541">
    <property type="entry name" value="DUF3737"/>
    <property type="match status" value="1"/>
</dbReference>
<reference evidence="1" key="1">
    <citation type="submission" date="2020-10" db="EMBL/GenBank/DDBJ databases">
        <authorList>
            <person name="Gilroy R."/>
        </authorList>
    </citation>
    <scope>NUCLEOTIDE SEQUENCE</scope>
    <source>
        <strain evidence="1">11159</strain>
    </source>
</reference>
<dbReference type="InterPro" id="IPR011050">
    <property type="entry name" value="Pectin_lyase_fold/virulence"/>
</dbReference>
<protein>
    <submittedName>
        <fullName evidence="1">DUF3737 family protein</fullName>
    </submittedName>
</protein>
<proteinExistence type="predicted"/>
<dbReference type="EMBL" id="JADIMY010000006">
    <property type="protein sequence ID" value="MBO8427009.1"/>
    <property type="molecule type" value="Genomic_DNA"/>
</dbReference>
<name>A0A9D9GW65_9BACL</name>